<evidence type="ECO:0000313" key="1">
    <source>
        <dbReference type="EMBL" id="KAL0938393.1"/>
    </source>
</evidence>
<name>A0ACC3Z2S9_COLTU</name>
<dbReference type="EMBL" id="VUJX02000003">
    <property type="protein sequence ID" value="KAL0938393.1"/>
    <property type="molecule type" value="Genomic_DNA"/>
</dbReference>
<keyword evidence="2" id="KW-1185">Reference proteome</keyword>
<proteinExistence type="predicted"/>
<reference evidence="1 2" key="1">
    <citation type="journal article" date="2020" name="Phytopathology">
        <title>Genome Sequence Resources of Colletotrichum truncatum, C. plurivorum, C. musicola, and C. sojae: Four Species Pathogenic to Soybean (Glycine max).</title>
        <authorList>
            <person name="Rogerio F."/>
            <person name="Boufleur T.R."/>
            <person name="Ciampi-Guillardi M."/>
            <person name="Sukno S.A."/>
            <person name="Thon M.R."/>
            <person name="Massola Junior N.S."/>
            <person name="Baroncelli R."/>
        </authorList>
    </citation>
    <scope>NUCLEOTIDE SEQUENCE [LARGE SCALE GENOMIC DNA]</scope>
    <source>
        <strain evidence="1 2">CMES1059</strain>
    </source>
</reference>
<gene>
    <name evidence="1" type="ORF">CTRU02_205003</name>
</gene>
<organism evidence="1 2">
    <name type="scientific">Colletotrichum truncatum</name>
    <name type="common">Anthracnose fungus</name>
    <name type="synonym">Colletotrichum capsici</name>
    <dbReference type="NCBI Taxonomy" id="5467"/>
    <lineage>
        <taxon>Eukaryota</taxon>
        <taxon>Fungi</taxon>
        <taxon>Dikarya</taxon>
        <taxon>Ascomycota</taxon>
        <taxon>Pezizomycotina</taxon>
        <taxon>Sordariomycetes</taxon>
        <taxon>Hypocreomycetidae</taxon>
        <taxon>Glomerellales</taxon>
        <taxon>Glomerellaceae</taxon>
        <taxon>Colletotrichum</taxon>
        <taxon>Colletotrichum truncatum species complex</taxon>
    </lineage>
</organism>
<sequence length="158" mass="17597">MVRFLLPLFQLLSAVLFFQVVHAGEYTCAPAPLSEESFPLLTSYTWLERQPNGVYYADLQVGAAKGQPPRAKVFYAPPGISNKKGVLRFENHANFRMLMCVSQDEHGGAHRQCFWLNAGDNCTTNHIAYSLYFIVSPPEAVGSSPLMNSRLAPSSEER</sequence>
<evidence type="ECO:0000313" key="2">
    <source>
        <dbReference type="Proteomes" id="UP000805649"/>
    </source>
</evidence>
<dbReference type="Proteomes" id="UP000805649">
    <property type="component" value="Unassembled WGS sequence"/>
</dbReference>
<comment type="caution">
    <text evidence="1">The sequence shown here is derived from an EMBL/GenBank/DDBJ whole genome shotgun (WGS) entry which is preliminary data.</text>
</comment>
<accession>A0ACC3Z2S9</accession>
<protein>
    <submittedName>
        <fullName evidence="1">Uncharacterized protein</fullName>
    </submittedName>
</protein>